<organism evidence="7 8">
    <name type="scientific">Paenibacillus baimaensis</name>
    <dbReference type="NCBI Taxonomy" id="2982185"/>
    <lineage>
        <taxon>Bacteria</taxon>
        <taxon>Bacillati</taxon>
        <taxon>Bacillota</taxon>
        <taxon>Bacilli</taxon>
        <taxon>Bacillales</taxon>
        <taxon>Paenibacillaceae</taxon>
        <taxon>Paenibacillus</taxon>
    </lineage>
</organism>
<proteinExistence type="predicted"/>
<reference evidence="7 8" key="1">
    <citation type="submission" date="2022-09" db="EMBL/GenBank/DDBJ databases">
        <authorList>
            <person name="Han X.L."/>
            <person name="Wang Q."/>
            <person name="Lu T."/>
        </authorList>
    </citation>
    <scope>NUCLEOTIDE SEQUENCE [LARGE SCALE GENOMIC DNA]</scope>
    <source>
        <strain evidence="7 8">WQ 127069</strain>
    </source>
</reference>
<feature type="transmembrane region" description="Helical" evidence="5">
    <location>
        <begin position="6"/>
        <end position="26"/>
    </location>
</feature>
<feature type="transmembrane region" description="Helical" evidence="5">
    <location>
        <begin position="160"/>
        <end position="180"/>
    </location>
</feature>
<dbReference type="Proteomes" id="UP001652445">
    <property type="component" value="Unassembled WGS sequence"/>
</dbReference>
<keyword evidence="3 5" id="KW-1133">Transmembrane helix</keyword>
<dbReference type="GO" id="GO:0016874">
    <property type="term" value="F:ligase activity"/>
    <property type="evidence" value="ECO:0007669"/>
    <property type="project" value="UniProtKB-KW"/>
</dbReference>
<feature type="transmembrane region" description="Helical" evidence="5">
    <location>
        <begin position="403"/>
        <end position="421"/>
    </location>
</feature>
<comment type="subcellular location">
    <subcellularLocation>
        <location evidence="1">Membrane</location>
        <topology evidence="1">Multi-pass membrane protein</topology>
    </subcellularLocation>
</comment>
<evidence type="ECO:0000256" key="5">
    <source>
        <dbReference type="SAM" id="Phobius"/>
    </source>
</evidence>
<dbReference type="PANTHER" id="PTHR37422:SF13">
    <property type="entry name" value="LIPOPOLYSACCHARIDE BIOSYNTHESIS PROTEIN PA4999-RELATED"/>
    <property type="match status" value="1"/>
</dbReference>
<feature type="transmembrane region" description="Helical" evidence="5">
    <location>
        <begin position="74"/>
        <end position="94"/>
    </location>
</feature>
<keyword evidence="2 5" id="KW-0812">Transmembrane</keyword>
<feature type="transmembrane region" description="Helical" evidence="5">
    <location>
        <begin position="101"/>
        <end position="121"/>
    </location>
</feature>
<comment type="caution">
    <text evidence="7">The sequence shown here is derived from an EMBL/GenBank/DDBJ whole genome shotgun (WGS) entry which is preliminary data.</text>
</comment>
<feature type="domain" description="O-antigen ligase-related" evidence="6">
    <location>
        <begin position="234"/>
        <end position="363"/>
    </location>
</feature>
<evidence type="ECO:0000256" key="3">
    <source>
        <dbReference type="ARBA" id="ARBA00022989"/>
    </source>
</evidence>
<evidence type="ECO:0000313" key="7">
    <source>
        <dbReference type="EMBL" id="MCU6794239.1"/>
    </source>
</evidence>
<keyword evidence="8" id="KW-1185">Reference proteome</keyword>
<feature type="transmembrane region" description="Helical" evidence="5">
    <location>
        <begin position="200"/>
        <end position="219"/>
    </location>
</feature>
<dbReference type="EMBL" id="JAOQIO010000077">
    <property type="protein sequence ID" value="MCU6794239.1"/>
    <property type="molecule type" value="Genomic_DNA"/>
</dbReference>
<protein>
    <submittedName>
        <fullName evidence="7">O-antigen ligase family protein</fullName>
    </submittedName>
</protein>
<feature type="transmembrane region" description="Helical" evidence="5">
    <location>
        <begin position="347"/>
        <end position="367"/>
    </location>
</feature>
<evidence type="ECO:0000256" key="1">
    <source>
        <dbReference type="ARBA" id="ARBA00004141"/>
    </source>
</evidence>
<dbReference type="Pfam" id="PF04932">
    <property type="entry name" value="Wzy_C"/>
    <property type="match status" value="1"/>
</dbReference>
<dbReference type="PANTHER" id="PTHR37422">
    <property type="entry name" value="TEICHURONIC ACID BIOSYNTHESIS PROTEIN TUAE"/>
    <property type="match status" value="1"/>
</dbReference>
<gene>
    <name evidence="7" type="ORF">OB236_19210</name>
</gene>
<feature type="transmembrane region" description="Helical" evidence="5">
    <location>
        <begin position="224"/>
        <end position="243"/>
    </location>
</feature>
<evidence type="ECO:0000313" key="8">
    <source>
        <dbReference type="Proteomes" id="UP001652445"/>
    </source>
</evidence>
<feature type="transmembrane region" description="Helical" evidence="5">
    <location>
        <begin position="249"/>
        <end position="265"/>
    </location>
</feature>
<name>A0ABT2UHW8_9BACL</name>
<feature type="transmembrane region" description="Helical" evidence="5">
    <location>
        <begin position="33"/>
        <end position="54"/>
    </location>
</feature>
<keyword evidence="7" id="KW-0436">Ligase</keyword>
<feature type="transmembrane region" description="Helical" evidence="5">
    <location>
        <begin position="270"/>
        <end position="288"/>
    </location>
</feature>
<sequence length="436" mass="48223">MAILVLQRTGLLYVMLSLLCIGILAAGIMTDSLLIILIAIALTYGLFLSLRYPFIPLVAYSVAIPFEDILRVGGIFNTLTKGFGLLFAAVYLITHFRQIKFNLIPAVWWVWLVWNIASILWTPDAFFAAVWFSVATYVQLFFMLVLMVNLLHQNPKRIPILLAFYSIATTITSLYSIVNFMQGADLTEGTRTGAFEEQSVAHFAAMIIPGLLYLIHCVLHSKSILLRVGLIPIALIQITAVILSGTRSAWMGLAAALLFMLLANFNWKKAVAVILVSGIVLFGVTSIPELEHIITARSEQAVDSGGSGRTMIWEHAIGVFADHLIIGTGSGTYHKYQEYPPYGAHNIYLGAAIQTGIIGLALMLASLWRTFRASSESNLNLLLKGLLIAYMVESFFLETTIMKYFWFVIGLSLGAGILKIPTRRSRALKQKEPVQV</sequence>
<dbReference type="InterPro" id="IPR007016">
    <property type="entry name" value="O-antigen_ligase-rel_domated"/>
</dbReference>
<evidence type="ECO:0000256" key="2">
    <source>
        <dbReference type="ARBA" id="ARBA00022692"/>
    </source>
</evidence>
<accession>A0ABT2UHW8</accession>
<feature type="transmembrane region" description="Helical" evidence="5">
    <location>
        <begin position="127"/>
        <end position="148"/>
    </location>
</feature>
<keyword evidence="4 5" id="KW-0472">Membrane</keyword>
<evidence type="ECO:0000256" key="4">
    <source>
        <dbReference type="ARBA" id="ARBA00023136"/>
    </source>
</evidence>
<dbReference type="InterPro" id="IPR051533">
    <property type="entry name" value="WaaL-like"/>
</dbReference>
<evidence type="ECO:0000259" key="6">
    <source>
        <dbReference type="Pfam" id="PF04932"/>
    </source>
</evidence>